<dbReference type="EMBL" id="JBBPBM010000159">
    <property type="protein sequence ID" value="KAK8502863.1"/>
    <property type="molecule type" value="Genomic_DNA"/>
</dbReference>
<keyword evidence="2" id="KW-1185">Reference proteome</keyword>
<evidence type="ECO:0000313" key="2">
    <source>
        <dbReference type="Proteomes" id="UP001472677"/>
    </source>
</evidence>
<gene>
    <name evidence="1" type="ORF">V6N12_054093</name>
</gene>
<evidence type="ECO:0000313" key="1">
    <source>
        <dbReference type="EMBL" id="KAK8502863.1"/>
    </source>
</evidence>
<sequence>MEAGLGTHLLSLVKEESNVMILEDCDSTALRTDNSRRHMVDRIPDPDMQSNVHSISIPNSYGINNVHSTSIIMK</sequence>
<reference evidence="1 2" key="1">
    <citation type="journal article" date="2024" name="G3 (Bethesda)">
        <title>Genome assembly of Hibiscus sabdariffa L. provides insights into metabolisms of medicinal natural products.</title>
        <authorList>
            <person name="Kim T."/>
        </authorList>
    </citation>
    <scope>NUCLEOTIDE SEQUENCE [LARGE SCALE GENOMIC DNA]</scope>
    <source>
        <strain evidence="1">TK-2024</strain>
        <tissue evidence="1">Old leaves</tissue>
    </source>
</reference>
<accession>A0ABR2B7A9</accession>
<proteinExistence type="predicted"/>
<dbReference type="Proteomes" id="UP001472677">
    <property type="component" value="Unassembled WGS sequence"/>
</dbReference>
<organism evidence="1 2">
    <name type="scientific">Hibiscus sabdariffa</name>
    <name type="common">roselle</name>
    <dbReference type="NCBI Taxonomy" id="183260"/>
    <lineage>
        <taxon>Eukaryota</taxon>
        <taxon>Viridiplantae</taxon>
        <taxon>Streptophyta</taxon>
        <taxon>Embryophyta</taxon>
        <taxon>Tracheophyta</taxon>
        <taxon>Spermatophyta</taxon>
        <taxon>Magnoliopsida</taxon>
        <taxon>eudicotyledons</taxon>
        <taxon>Gunneridae</taxon>
        <taxon>Pentapetalae</taxon>
        <taxon>rosids</taxon>
        <taxon>malvids</taxon>
        <taxon>Malvales</taxon>
        <taxon>Malvaceae</taxon>
        <taxon>Malvoideae</taxon>
        <taxon>Hibiscus</taxon>
    </lineage>
</organism>
<comment type="caution">
    <text evidence="1">The sequence shown here is derived from an EMBL/GenBank/DDBJ whole genome shotgun (WGS) entry which is preliminary data.</text>
</comment>
<name>A0ABR2B7A9_9ROSI</name>
<protein>
    <submittedName>
        <fullName evidence="1">Uncharacterized protein</fullName>
    </submittedName>
</protein>